<keyword evidence="1 2" id="KW-0808">Transferase</keyword>
<keyword evidence="2" id="KW-0328">Glycosyltransferase</keyword>
<dbReference type="Proteomes" id="UP000254291">
    <property type="component" value="Unassembled WGS sequence"/>
</dbReference>
<sequence>MDLLFDARHIRQSGIGTYIGLLLPELEQTFAERRLSLGVLVGRQTAPALRDTTTVLVEQATAPMYSMAEQRVWDQTVRSARPRGLWVPHYPFPLTALRPAHRKMQLFVTVHDTLHVMDKTISGMSTARKYYARTMLTLDARRSRLIFTPSQATVDTLKAFAPAARTCVTPIPVGEEWFDAAEPGLSPVTAPYVLYVGNAKWHKNLPFLMEAFGDVSGDVPHKLVIAGSGEALRGGDERVTRLAETMGDRVVVMGRLDFDVLRSLVAQADLLVMPSLHEGAGLPPIEAMASRTAVLASDIAALRETCGDGAAYFDPYDRRALAELLRRYCRDADATAELASRGRAYVESRQAGLSLRSAAEAVASDLSGHPPRGRD</sequence>
<dbReference type="AlphaFoldDB" id="A0A378STP3"/>
<protein>
    <submittedName>
        <fullName evidence="2">Glycosyltransferase</fullName>
        <ecNumber evidence="2">2.4.1.21</ecNumber>
    </submittedName>
</protein>
<dbReference type="PANTHER" id="PTHR46401">
    <property type="entry name" value="GLYCOSYLTRANSFERASE WBBK-RELATED"/>
    <property type="match status" value="1"/>
</dbReference>
<proteinExistence type="predicted"/>
<dbReference type="CDD" id="cd03809">
    <property type="entry name" value="GT4_MtfB-like"/>
    <property type="match status" value="1"/>
</dbReference>
<dbReference type="Gene3D" id="3.40.50.2000">
    <property type="entry name" value="Glycogen Phosphorylase B"/>
    <property type="match status" value="1"/>
</dbReference>
<dbReference type="GO" id="GO:0009103">
    <property type="term" value="P:lipopolysaccharide biosynthetic process"/>
    <property type="evidence" value="ECO:0007669"/>
    <property type="project" value="TreeGrafter"/>
</dbReference>
<dbReference type="PANTHER" id="PTHR46401:SF2">
    <property type="entry name" value="GLYCOSYLTRANSFERASE WBBK-RELATED"/>
    <property type="match status" value="1"/>
</dbReference>
<evidence type="ECO:0000313" key="3">
    <source>
        <dbReference type="Proteomes" id="UP000254291"/>
    </source>
</evidence>
<reference evidence="2 3" key="1">
    <citation type="submission" date="2018-06" db="EMBL/GenBank/DDBJ databases">
        <authorList>
            <consortium name="Pathogen Informatics"/>
            <person name="Doyle S."/>
        </authorList>
    </citation>
    <scope>NUCLEOTIDE SEQUENCE [LARGE SCALE GENOMIC DNA]</scope>
    <source>
        <strain evidence="2 3">NCTC10742</strain>
    </source>
</reference>
<dbReference type="EC" id="2.4.1.21" evidence="2"/>
<evidence type="ECO:0000256" key="1">
    <source>
        <dbReference type="ARBA" id="ARBA00022679"/>
    </source>
</evidence>
<dbReference type="EMBL" id="UGQM01000001">
    <property type="protein sequence ID" value="STZ45725.1"/>
    <property type="molecule type" value="Genomic_DNA"/>
</dbReference>
<dbReference type="RefSeq" id="WP_115328428.1">
    <property type="nucleotide sequence ID" value="NZ_JACKST010000052.1"/>
</dbReference>
<accession>A0A378STP3</accession>
<evidence type="ECO:0000313" key="2">
    <source>
        <dbReference type="EMBL" id="STZ45725.1"/>
    </source>
</evidence>
<dbReference type="GO" id="GO:0009011">
    <property type="term" value="F:alpha-1,4-glucan glucosyltransferase (ADP-glucose donor) activity"/>
    <property type="evidence" value="ECO:0007669"/>
    <property type="project" value="UniProtKB-EC"/>
</dbReference>
<organism evidence="2 3">
    <name type="scientific">Mycolicibacterium gilvum</name>
    <dbReference type="NCBI Taxonomy" id="1804"/>
    <lineage>
        <taxon>Bacteria</taxon>
        <taxon>Bacillati</taxon>
        <taxon>Actinomycetota</taxon>
        <taxon>Actinomycetes</taxon>
        <taxon>Mycobacteriales</taxon>
        <taxon>Mycobacteriaceae</taxon>
        <taxon>Mycolicibacterium</taxon>
    </lineage>
</organism>
<gene>
    <name evidence="2" type="primary">glgA_2</name>
    <name evidence="2" type="ORF">NCTC10742_04986</name>
</gene>
<dbReference type="Pfam" id="PF13692">
    <property type="entry name" value="Glyco_trans_1_4"/>
    <property type="match status" value="1"/>
</dbReference>
<name>A0A378STP3_9MYCO</name>
<dbReference type="SUPFAM" id="SSF53756">
    <property type="entry name" value="UDP-Glycosyltransferase/glycogen phosphorylase"/>
    <property type="match status" value="1"/>
</dbReference>